<organism evidence="3 4">
    <name type="scientific">Hyaloscypha bicolor E</name>
    <dbReference type="NCBI Taxonomy" id="1095630"/>
    <lineage>
        <taxon>Eukaryota</taxon>
        <taxon>Fungi</taxon>
        <taxon>Dikarya</taxon>
        <taxon>Ascomycota</taxon>
        <taxon>Pezizomycotina</taxon>
        <taxon>Leotiomycetes</taxon>
        <taxon>Helotiales</taxon>
        <taxon>Hyaloscyphaceae</taxon>
        <taxon>Hyaloscypha</taxon>
        <taxon>Hyaloscypha bicolor</taxon>
    </lineage>
</organism>
<accession>A0A2J6TJA2</accession>
<proteinExistence type="predicted"/>
<evidence type="ECO:0000313" key="4">
    <source>
        <dbReference type="Proteomes" id="UP000235371"/>
    </source>
</evidence>
<dbReference type="Pfam" id="PF00010">
    <property type="entry name" value="HLH"/>
    <property type="match status" value="1"/>
</dbReference>
<dbReference type="GeneID" id="36590791"/>
<reference evidence="3 4" key="1">
    <citation type="submission" date="2016-04" db="EMBL/GenBank/DDBJ databases">
        <title>A degradative enzymes factory behind the ericoid mycorrhizal symbiosis.</title>
        <authorList>
            <consortium name="DOE Joint Genome Institute"/>
            <person name="Martino E."/>
            <person name="Morin E."/>
            <person name="Grelet G."/>
            <person name="Kuo A."/>
            <person name="Kohler A."/>
            <person name="Daghino S."/>
            <person name="Barry K."/>
            <person name="Choi C."/>
            <person name="Cichocki N."/>
            <person name="Clum A."/>
            <person name="Copeland A."/>
            <person name="Hainaut M."/>
            <person name="Haridas S."/>
            <person name="Labutti K."/>
            <person name="Lindquist E."/>
            <person name="Lipzen A."/>
            <person name="Khouja H.-R."/>
            <person name="Murat C."/>
            <person name="Ohm R."/>
            <person name="Olson A."/>
            <person name="Spatafora J."/>
            <person name="Veneault-Fourrey C."/>
            <person name="Henrissat B."/>
            <person name="Grigoriev I."/>
            <person name="Martin F."/>
            <person name="Perotto S."/>
        </authorList>
    </citation>
    <scope>NUCLEOTIDE SEQUENCE [LARGE SCALE GENOMIC DNA]</scope>
    <source>
        <strain evidence="3 4">E</strain>
    </source>
</reference>
<evidence type="ECO:0000313" key="3">
    <source>
        <dbReference type="EMBL" id="PMD63099.1"/>
    </source>
</evidence>
<dbReference type="RefSeq" id="XP_024740003.1">
    <property type="nucleotide sequence ID" value="XM_024882714.1"/>
</dbReference>
<feature type="compositionally biased region" description="Basic and acidic residues" evidence="1">
    <location>
        <begin position="114"/>
        <end position="133"/>
    </location>
</feature>
<gene>
    <name evidence="3" type="ORF">K444DRAFT_626847</name>
</gene>
<dbReference type="SMART" id="SM00353">
    <property type="entry name" value="HLH"/>
    <property type="match status" value="1"/>
</dbReference>
<feature type="compositionally biased region" description="Polar residues" evidence="1">
    <location>
        <begin position="550"/>
        <end position="561"/>
    </location>
</feature>
<feature type="region of interest" description="Disordered" evidence="1">
    <location>
        <begin position="367"/>
        <end position="390"/>
    </location>
</feature>
<dbReference type="Proteomes" id="UP000235371">
    <property type="component" value="Unassembled WGS sequence"/>
</dbReference>
<dbReference type="InterPro" id="IPR052099">
    <property type="entry name" value="Regulatory_TF_Diverse"/>
</dbReference>
<name>A0A2J6TJA2_9HELO</name>
<dbReference type="STRING" id="1095630.A0A2J6TJA2"/>
<dbReference type="Gene3D" id="4.10.280.10">
    <property type="entry name" value="Helix-loop-helix DNA-binding domain"/>
    <property type="match status" value="1"/>
</dbReference>
<dbReference type="CDD" id="cd11399">
    <property type="entry name" value="bHLHzip_scHMS1_like"/>
    <property type="match status" value="1"/>
</dbReference>
<dbReference type="OrthoDB" id="2133190at2759"/>
<dbReference type="PANTHER" id="PTHR47336">
    <property type="entry name" value="TRANSCRIPTION FACTOR HMS1-RELATED"/>
    <property type="match status" value="1"/>
</dbReference>
<keyword evidence="4" id="KW-1185">Reference proteome</keyword>
<evidence type="ECO:0000259" key="2">
    <source>
        <dbReference type="PROSITE" id="PS50888"/>
    </source>
</evidence>
<dbReference type="GO" id="GO:0046983">
    <property type="term" value="F:protein dimerization activity"/>
    <property type="evidence" value="ECO:0007669"/>
    <property type="project" value="InterPro"/>
</dbReference>
<feature type="compositionally biased region" description="Polar residues" evidence="1">
    <location>
        <begin position="136"/>
        <end position="146"/>
    </location>
</feature>
<feature type="region of interest" description="Disordered" evidence="1">
    <location>
        <begin position="110"/>
        <end position="215"/>
    </location>
</feature>
<dbReference type="InParanoid" id="A0A2J6TJA2"/>
<sequence length="762" mass="85383">MAWKMGFLGRWREGGRAKREVLSLKLKANDLEVGFSKGPDAADESPIVLLCLPASMTAVQRIRVHTDEGLLSPRCKRSSRVVLAALHLHVQITLDSIWLSISGGLRRAIPAGEESPREERPRAQEGSEGEMRRCHAQTNEVSTARSTLKYVRKVQGKRRRLSDHRDRQVYRSPRGDSSSELIPQTEFLQLPRQPALLSRPAPTREPRHSPSQPVVASTQYWTRLQPVRVADQRLQPPLHISPQHHFSHAFKGEEGCSSSDEDPPIRMAQSLPSHLTQCKPCLCQLRPLIADLLWNADAQLGLPFRLLLDFHGRPIYMSSAALSRIPNEQETRGPPPSHIALVLSAQRPFSTPFVVAPSVRDPRMTRTSAADYFSSPTQRPPINTISTYDWDNISDPTLTSDSGDSLSSPTSPDSIIFPQNCYTLTKDECNPIIKSEQPSNFGTFEDWMRWDDPSDAALSPTSTDQNYFPDFKLEPTSPNMSMNGLELQGGISSNQNNIQSTEDSVIFGEVSEEPLFQTPGRSSLITPPLDLFISRENLYSTPLSWARPQQKANSYANLTPQEETKLRNIAMPPTQQSPTSQDADKYPASPSLSPSPEPSNMNRRKRKSTVGDDEGEDSPPPTSNSSRPVKKTAHNMIEKRYRTNLNDKIAALRDSVPSLRVMGKKNSRGELHEDLQGLTPAHKLNKATVLSKATEYIAHLEKRNRYLVKENAALKSRVDAFEILVMSRQQPGQQQMQVQAQKREQQRRQSSHGIMGGQQYMM</sequence>
<feature type="compositionally biased region" description="Low complexity" evidence="1">
    <location>
        <begin position="731"/>
        <end position="740"/>
    </location>
</feature>
<dbReference type="SUPFAM" id="SSF47459">
    <property type="entry name" value="HLH, helix-loop-helix DNA-binding domain"/>
    <property type="match status" value="1"/>
</dbReference>
<evidence type="ECO:0000256" key="1">
    <source>
        <dbReference type="SAM" id="MobiDB-lite"/>
    </source>
</evidence>
<feature type="compositionally biased region" description="Basic residues" evidence="1">
    <location>
        <begin position="150"/>
        <end position="162"/>
    </location>
</feature>
<protein>
    <recommendedName>
        <fullName evidence="2">BHLH domain-containing protein</fullName>
    </recommendedName>
</protein>
<feature type="region of interest" description="Disordered" evidence="1">
    <location>
        <begin position="547"/>
        <end position="633"/>
    </location>
</feature>
<dbReference type="InterPro" id="IPR036638">
    <property type="entry name" value="HLH_DNA-bd_sf"/>
</dbReference>
<dbReference type="PROSITE" id="PS50888">
    <property type="entry name" value="BHLH"/>
    <property type="match status" value="1"/>
</dbReference>
<feature type="compositionally biased region" description="Polar residues" evidence="1">
    <location>
        <begin position="374"/>
        <end position="389"/>
    </location>
</feature>
<dbReference type="AlphaFoldDB" id="A0A2J6TJA2"/>
<feature type="region of interest" description="Disordered" evidence="1">
    <location>
        <begin position="731"/>
        <end position="762"/>
    </location>
</feature>
<dbReference type="InterPro" id="IPR011598">
    <property type="entry name" value="bHLH_dom"/>
</dbReference>
<feature type="domain" description="BHLH" evidence="2">
    <location>
        <begin position="629"/>
        <end position="700"/>
    </location>
</feature>
<dbReference type="EMBL" id="KZ613782">
    <property type="protein sequence ID" value="PMD63099.1"/>
    <property type="molecule type" value="Genomic_DNA"/>
</dbReference>
<dbReference type="PANTHER" id="PTHR47336:SF2">
    <property type="entry name" value="TRANSCRIPTION FACTOR HMS1-RELATED"/>
    <property type="match status" value="1"/>
</dbReference>